<keyword evidence="3" id="KW-0731">Sigma factor</keyword>
<evidence type="ECO:0000256" key="4">
    <source>
        <dbReference type="ARBA" id="ARBA00023163"/>
    </source>
</evidence>
<evidence type="ECO:0000256" key="2">
    <source>
        <dbReference type="ARBA" id="ARBA00023015"/>
    </source>
</evidence>
<proteinExistence type="inferred from homology"/>
<gene>
    <name evidence="6" type="ORF">HNR40_008859</name>
</gene>
<name>A0A7W8ABS1_9ACTN</name>
<dbReference type="InterPro" id="IPR013324">
    <property type="entry name" value="RNA_pol_sigma_r3/r4-like"/>
</dbReference>
<feature type="domain" description="RNA polymerase sigma factor 70 region 4 type 2" evidence="5">
    <location>
        <begin position="6"/>
        <end position="45"/>
    </location>
</feature>
<evidence type="ECO:0000256" key="3">
    <source>
        <dbReference type="ARBA" id="ARBA00023082"/>
    </source>
</evidence>
<dbReference type="Gene3D" id="1.10.10.10">
    <property type="entry name" value="Winged helix-like DNA-binding domain superfamily/Winged helix DNA-binding domain"/>
    <property type="match status" value="1"/>
</dbReference>
<dbReference type="EMBL" id="JACHIN010000016">
    <property type="protein sequence ID" value="MBB5083356.1"/>
    <property type="molecule type" value="Genomic_DNA"/>
</dbReference>
<dbReference type="InterPro" id="IPR036388">
    <property type="entry name" value="WH-like_DNA-bd_sf"/>
</dbReference>
<sequence>MAEGGRIGRALRRLSSRDREVLQLVGWEQLDTKDAAVVAGCSEKTF</sequence>
<dbReference type="GO" id="GO:0000428">
    <property type="term" value="C:DNA-directed RNA polymerase complex"/>
    <property type="evidence" value="ECO:0007669"/>
    <property type="project" value="UniProtKB-KW"/>
</dbReference>
<organism evidence="6 7">
    <name type="scientific">Nonomuraea endophytica</name>
    <dbReference type="NCBI Taxonomy" id="714136"/>
    <lineage>
        <taxon>Bacteria</taxon>
        <taxon>Bacillati</taxon>
        <taxon>Actinomycetota</taxon>
        <taxon>Actinomycetes</taxon>
        <taxon>Streptosporangiales</taxon>
        <taxon>Streptosporangiaceae</taxon>
        <taxon>Nonomuraea</taxon>
    </lineage>
</organism>
<accession>A0A7W8ABS1</accession>
<dbReference type="Proteomes" id="UP000568380">
    <property type="component" value="Unassembled WGS sequence"/>
</dbReference>
<dbReference type="Pfam" id="PF08281">
    <property type="entry name" value="Sigma70_r4_2"/>
    <property type="match status" value="1"/>
</dbReference>
<keyword evidence="7" id="KW-1185">Reference proteome</keyword>
<evidence type="ECO:0000256" key="1">
    <source>
        <dbReference type="ARBA" id="ARBA00010641"/>
    </source>
</evidence>
<keyword evidence="6" id="KW-0240">DNA-directed RNA polymerase</keyword>
<dbReference type="GO" id="GO:0016987">
    <property type="term" value="F:sigma factor activity"/>
    <property type="evidence" value="ECO:0007669"/>
    <property type="project" value="UniProtKB-KW"/>
</dbReference>
<comment type="caution">
    <text evidence="6">The sequence shown here is derived from an EMBL/GenBank/DDBJ whole genome shotgun (WGS) entry which is preliminary data.</text>
</comment>
<comment type="similarity">
    <text evidence="1">Belongs to the sigma-70 factor family. ECF subfamily.</text>
</comment>
<evidence type="ECO:0000313" key="6">
    <source>
        <dbReference type="EMBL" id="MBB5083356.1"/>
    </source>
</evidence>
<dbReference type="AlphaFoldDB" id="A0A7W8ABS1"/>
<dbReference type="GO" id="GO:0003677">
    <property type="term" value="F:DNA binding"/>
    <property type="evidence" value="ECO:0007669"/>
    <property type="project" value="InterPro"/>
</dbReference>
<dbReference type="SUPFAM" id="SSF88659">
    <property type="entry name" value="Sigma3 and sigma4 domains of RNA polymerase sigma factors"/>
    <property type="match status" value="1"/>
</dbReference>
<dbReference type="RefSeq" id="WP_184972350.1">
    <property type="nucleotide sequence ID" value="NZ_JACHIN010000016.1"/>
</dbReference>
<dbReference type="GO" id="GO:0006352">
    <property type="term" value="P:DNA-templated transcription initiation"/>
    <property type="evidence" value="ECO:0007669"/>
    <property type="project" value="InterPro"/>
</dbReference>
<evidence type="ECO:0000313" key="7">
    <source>
        <dbReference type="Proteomes" id="UP000568380"/>
    </source>
</evidence>
<reference evidence="6 7" key="1">
    <citation type="submission" date="2020-08" db="EMBL/GenBank/DDBJ databases">
        <title>Genomic Encyclopedia of Type Strains, Phase IV (KMG-IV): sequencing the most valuable type-strain genomes for metagenomic binning, comparative biology and taxonomic classification.</title>
        <authorList>
            <person name="Goeker M."/>
        </authorList>
    </citation>
    <scope>NUCLEOTIDE SEQUENCE [LARGE SCALE GENOMIC DNA]</scope>
    <source>
        <strain evidence="6 7">DSM 45385</strain>
    </source>
</reference>
<keyword evidence="2" id="KW-0805">Transcription regulation</keyword>
<evidence type="ECO:0000259" key="5">
    <source>
        <dbReference type="Pfam" id="PF08281"/>
    </source>
</evidence>
<dbReference type="InterPro" id="IPR013249">
    <property type="entry name" value="RNA_pol_sigma70_r4_t2"/>
</dbReference>
<keyword evidence="4" id="KW-0804">Transcription</keyword>
<protein>
    <submittedName>
        <fullName evidence="6">DNA-directed RNA polymerase specialized sigma24 family protein</fullName>
    </submittedName>
</protein>